<comment type="caution">
    <text evidence="4">The sequence shown here is derived from an EMBL/GenBank/DDBJ whole genome shotgun (WGS) entry which is preliminary data.</text>
</comment>
<evidence type="ECO:0000259" key="3">
    <source>
        <dbReference type="PROSITE" id="PS51898"/>
    </source>
</evidence>
<dbReference type="InterPro" id="IPR011010">
    <property type="entry name" value="DNA_brk_join_enz"/>
</dbReference>
<dbReference type="InterPro" id="IPR013762">
    <property type="entry name" value="Integrase-like_cat_sf"/>
</dbReference>
<keyword evidence="2" id="KW-0233">DNA recombination</keyword>
<organism evidence="4">
    <name type="scientific">bioreactor metagenome</name>
    <dbReference type="NCBI Taxonomy" id="1076179"/>
    <lineage>
        <taxon>unclassified sequences</taxon>
        <taxon>metagenomes</taxon>
        <taxon>ecological metagenomes</taxon>
    </lineage>
</organism>
<proteinExistence type="predicted"/>
<dbReference type="InterPro" id="IPR002104">
    <property type="entry name" value="Integrase_catalytic"/>
</dbReference>
<dbReference type="GO" id="GO:0003677">
    <property type="term" value="F:DNA binding"/>
    <property type="evidence" value="ECO:0007669"/>
    <property type="project" value="UniProtKB-KW"/>
</dbReference>
<gene>
    <name evidence="4" type="primary">xerC_235</name>
    <name evidence="4" type="ORF">SDC9_173945</name>
</gene>
<evidence type="ECO:0000256" key="1">
    <source>
        <dbReference type="ARBA" id="ARBA00023125"/>
    </source>
</evidence>
<dbReference type="GO" id="GO:0015074">
    <property type="term" value="P:DNA integration"/>
    <property type="evidence" value="ECO:0007669"/>
    <property type="project" value="InterPro"/>
</dbReference>
<evidence type="ECO:0000313" key="4">
    <source>
        <dbReference type="EMBL" id="MPN26520.1"/>
    </source>
</evidence>
<protein>
    <submittedName>
        <fullName evidence="4">Tyrosine recombinase XerC</fullName>
    </submittedName>
</protein>
<dbReference type="PANTHER" id="PTHR30349:SF41">
    <property type="entry name" value="INTEGRASE_RECOMBINASE PROTEIN MJ0367-RELATED"/>
    <property type="match status" value="1"/>
</dbReference>
<dbReference type="InterPro" id="IPR050090">
    <property type="entry name" value="Tyrosine_recombinase_XerCD"/>
</dbReference>
<feature type="domain" description="Tyr recombinase" evidence="3">
    <location>
        <begin position="1"/>
        <end position="110"/>
    </location>
</feature>
<keyword evidence="1" id="KW-0238">DNA-binding</keyword>
<sequence>MTPTAKVMQKYLSAWNLNPAAKPDAPLFVNHQGNRLTRPGVTYILKKYMSEMGADENTITPHIMRHSKAMHLLRADVDLNYIRDFLGHVNTSTTEVYAKADSEMKRKALEKAHFDVPLENQTTWQKNENLMSWLQSL</sequence>
<dbReference type="Gene3D" id="1.10.443.10">
    <property type="entry name" value="Intergrase catalytic core"/>
    <property type="match status" value="1"/>
</dbReference>
<dbReference type="GO" id="GO:0006310">
    <property type="term" value="P:DNA recombination"/>
    <property type="evidence" value="ECO:0007669"/>
    <property type="project" value="UniProtKB-KW"/>
</dbReference>
<evidence type="ECO:0000256" key="2">
    <source>
        <dbReference type="ARBA" id="ARBA00023172"/>
    </source>
</evidence>
<name>A0A645GK40_9ZZZZ</name>
<reference evidence="4" key="1">
    <citation type="submission" date="2019-08" db="EMBL/GenBank/DDBJ databases">
        <authorList>
            <person name="Kucharzyk K."/>
            <person name="Murdoch R.W."/>
            <person name="Higgins S."/>
            <person name="Loffler F."/>
        </authorList>
    </citation>
    <scope>NUCLEOTIDE SEQUENCE</scope>
</reference>
<dbReference type="Pfam" id="PF00589">
    <property type="entry name" value="Phage_integrase"/>
    <property type="match status" value="1"/>
</dbReference>
<accession>A0A645GK40</accession>
<dbReference type="PANTHER" id="PTHR30349">
    <property type="entry name" value="PHAGE INTEGRASE-RELATED"/>
    <property type="match status" value="1"/>
</dbReference>
<dbReference type="EMBL" id="VSSQ01076074">
    <property type="protein sequence ID" value="MPN26520.1"/>
    <property type="molecule type" value="Genomic_DNA"/>
</dbReference>
<dbReference type="AlphaFoldDB" id="A0A645GK40"/>
<dbReference type="PROSITE" id="PS51898">
    <property type="entry name" value="TYR_RECOMBINASE"/>
    <property type="match status" value="1"/>
</dbReference>
<dbReference type="SUPFAM" id="SSF56349">
    <property type="entry name" value="DNA breaking-rejoining enzymes"/>
    <property type="match status" value="1"/>
</dbReference>